<dbReference type="Proteomes" id="UP001519460">
    <property type="component" value="Unassembled WGS sequence"/>
</dbReference>
<sequence>MEMAGARPATCSEPFSGGTETDREEISNSEELNLKKLVNLRLSLSDGSTSSEHQSVTPLPVSAPVKPTSGIRKGSVSQLRDYIHNIISNQRGGILLETVQFSPFVDGQGTSHYREGHEYKIQLNLKAKKVHLCHDMQTGLQFVRKKLPKQQHLYGPEFMLKEAVASHPQFQKVWGASKDECACYLYYEYCQGCTPHFRSPWHNELIQKAEQTGGFHNDLVLVDLWAIGEHWKEVVPIHLHHILKSNTDDDARVLLRLLQYFSQCFIDDGIEKSAHRALQIVSDRVEDALPPAQPQEDADLGPVV</sequence>
<evidence type="ECO:0000256" key="1">
    <source>
        <dbReference type="SAM" id="MobiDB-lite"/>
    </source>
</evidence>
<accession>A0ABD0LQ16</accession>
<gene>
    <name evidence="2" type="ORF">BaRGS_00007584</name>
</gene>
<dbReference type="EMBL" id="JACVVK020000033">
    <property type="protein sequence ID" value="KAK7501099.1"/>
    <property type="molecule type" value="Genomic_DNA"/>
</dbReference>
<feature type="region of interest" description="Disordered" evidence="1">
    <location>
        <begin position="1"/>
        <end position="29"/>
    </location>
</feature>
<protein>
    <submittedName>
        <fullName evidence="2">Uncharacterized protein</fullName>
    </submittedName>
</protein>
<name>A0ABD0LQ16_9CAEN</name>
<proteinExistence type="predicted"/>
<dbReference type="AlphaFoldDB" id="A0ABD0LQ16"/>
<evidence type="ECO:0000313" key="2">
    <source>
        <dbReference type="EMBL" id="KAK7501099.1"/>
    </source>
</evidence>
<dbReference type="InterPro" id="IPR011009">
    <property type="entry name" value="Kinase-like_dom_sf"/>
</dbReference>
<feature type="region of interest" description="Disordered" evidence="1">
    <location>
        <begin position="47"/>
        <end position="70"/>
    </location>
</feature>
<dbReference type="SUPFAM" id="SSF56112">
    <property type="entry name" value="Protein kinase-like (PK-like)"/>
    <property type="match status" value="1"/>
</dbReference>
<reference evidence="2 3" key="1">
    <citation type="journal article" date="2023" name="Sci. Data">
        <title>Genome assembly of the Korean intertidal mud-creeper Batillaria attramentaria.</title>
        <authorList>
            <person name="Patra A.K."/>
            <person name="Ho P.T."/>
            <person name="Jun S."/>
            <person name="Lee S.J."/>
            <person name="Kim Y."/>
            <person name="Won Y.J."/>
        </authorList>
    </citation>
    <scope>NUCLEOTIDE SEQUENCE [LARGE SCALE GENOMIC DNA]</scope>
    <source>
        <strain evidence="2">Wonlab-2016</strain>
    </source>
</reference>
<comment type="caution">
    <text evidence="2">The sequence shown here is derived from an EMBL/GenBank/DDBJ whole genome shotgun (WGS) entry which is preliminary data.</text>
</comment>
<keyword evidence="3" id="KW-1185">Reference proteome</keyword>
<organism evidence="2 3">
    <name type="scientific">Batillaria attramentaria</name>
    <dbReference type="NCBI Taxonomy" id="370345"/>
    <lineage>
        <taxon>Eukaryota</taxon>
        <taxon>Metazoa</taxon>
        <taxon>Spiralia</taxon>
        <taxon>Lophotrochozoa</taxon>
        <taxon>Mollusca</taxon>
        <taxon>Gastropoda</taxon>
        <taxon>Caenogastropoda</taxon>
        <taxon>Sorbeoconcha</taxon>
        <taxon>Cerithioidea</taxon>
        <taxon>Batillariidae</taxon>
        <taxon>Batillaria</taxon>
    </lineage>
</organism>
<feature type="compositionally biased region" description="Polar residues" evidence="1">
    <location>
        <begin position="47"/>
        <end position="57"/>
    </location>
</feature>
<evidence type="ECO:0000313" key="3">
    <source>
        <dbReference type="Proteomes" id="UP001519460"/>
    </source>
</evidence>